<protein>
    <submittedName>
        <fullName evidence="6">Major capsid protein</fullName>
    </submittedName>
</protein>
<proteinExistence type="inferred from homology"/>
<keyword evidence="3" id="KW-1140">T=1 icosahedral capsid protein</keyword>
<dbReference type="InterPro" id="IPR003514">
    <property type="entry name" value="Microviridae_protein_F"/>
</dbReference>
<dbReference type="SUPFAM" id="SSF88645">
    <property type="entry name" value="ssDNA viruses"/>
    <property type="match status" value="2"/>
</dbReference>
<evidence type="ECO:0000256" key="1">
    <source>
        <dbReference type="ARBA" id="ARBA00004328"/>
    </source>
</evidence>
<dbReference type="Pfam" id="PF02305">
    <property type="entry name" value="Phage_F"/>
    <property type="match status" value="2"/>
</dbReference>
<dbReference type="InterPro" id="IPR037002">
    <property type="entry name" value="Microviridae_protein_F_sf"/>
</dbReference>
<sequence length="812" mass="91254">MTHLIYYFIFLTLSNLITMGIFNKSDEPVQQIPRNTFDGSFSNSGTYQFGKLYPVFCKEVIPGDTMEIDTTFGLRFMPTAFPLQSKVKANIHYFYVRNRNLWKDWMNFIGKTGSPDAFPTLSLAQKSRHFQTGSLGDYLGLPTNRFVNVSSEFSQALSFQLAFQGNNDSAFSNYQSYSTYRNLITSKGKFTNVPLYFTNTDVTKLGYSLSQFSALLPQDYHRDHYDFYFAFDDDPEHNLISQLPTALFIAHGGVYTDSSSSLYNSLLSGNTLPVTFSLSITTPTNSFVLSNIDTYIKPFISVYSPDFQGMDEGPQNTIEIPCETSVSHVVNGTKTTINFTIYPPSDLKRVLSDMHFDKNISLSYGVRVADGVLYNILPHLFYSFDFDLDDDIYKVNDFITNFSVLSAPSQYSSSEANSLGSDLDQITVSALPFRAYESIYNSFYRDQRNNPYVVNGVQDPNVYIPTTDGGIDNNDYDFHYANWEQDCFTSAVPSPQQGTAPLVGMTSTGTATFLNDDGTPVSVKLTTAEDASTIIGANDLESLPESVRRSVVNMSTEGISINDFRAVNSLQRWLETNMRRGFKYKDQLMSHFGVDASYQTLDMPEFLGGVSQMVNINEVTNQTETSDSSALGSYAGQMRCLGQANHKIHNYCDEHGFIIGILHVIPVPSYSQILPKFFGKTTPLDYYFPEFGHIGYQPITVGEITPLNAIANKVPLSTTFGYQRPWYDYLANVDEIHGLFRTNLSSFMLTRVFGNVPTLSEDFLLCKPETLNDVFTVNYDSDGNPVDPILGQIYFDVKMKRPIPRFGIAKLE</sequence>
<dbReference type="InterPro" id="IPR016184">
    <property type="entry name" value="Capsid/spike_ssDNA_virus"/>
</dbReference>
<comment type="similarity">
    <text evidence="2">Belongs to the microviridae F protein family.</text>
</comment>
<reference evidence="6" key="1">
    <citation type="submission" date="2022-02" db="EMBL/GenBank/DDBJ databases">
        <title>Towards deciphering the DNA virus diversity associated with rodent species in the families Cricetidae and Heteromyidae.</title>
        <authorList>
            <person name="Lund M."/>
            <person name="Larsen B.B."/>
            <person name="Gryseels S."/>
            <person name="Kraberger S."/>
            <person name="Rowsey D.M."/>
            <person name="Steger L."/>
            <person name="Yule K.M."/>
            <person name="Upham N.S."/>
            <person name="Worobey M."/>
            <person name="Van Doorslaer K."/>
            <person name="Varsani A."/>
        </authorList>
    </citation>
    <scope>NUCLEOTIDE SEQUENCE</scope>
    <source>
        <strain evidence="6">NeonRodF5_6</strain>
    </source>
</reference>
<evidence type="ECO:0000256" key="3">
    <source>
        <dbReference type="ARBA" id="ARBA00022431"/>
    </source>
</evidence>
<keyword evidence="5" id="KW-0946">Virion</keyword>
<dbReference type="Gene3D" id="2.60.169.10">
    <property type="entry name" value="Microviridae F protein"/>
    <property type="match status" value="2"/>
</dbReference>
<evidence type="ECO:0000256" key="2">
    <source>
        <dbReference type="ARBA" id="ARBA00009963"/>
    </source>
</evidence>
<keyword evidence="4" id="KW-0167">Capsid protein</keyword>
<dbReference type="GO" id="GO:0039615">
    <property type="term" value="C:T=1 icosahedral viral capsid"/>
    <property type="evidence" value="ECO:0007669"/>
    <property type="project" value="UniProtKB-KW"/>
</dbReference>
<dbReference type="EMBL" id="OM869683">
    <property type="protein sequence ID" value="UPW41867.1"/>
    <property type="molecule type" value="Genomic_DNA"/>
</dbReference>
<comment type="subcellular location">
    <subcellularLocation>
        <location evidence="1">Virion</location>
    </subcellularLocation>
</comment>
<evidence type="ECO:0000256" key="4">
    <source>
        <dbReference type="ARBA" id="ARBA00022561"/>
    </source>
</evidence>
<name>A0A976N2I5_9VIRU</name>
<dbReference type="GO" id="GO:0005198">
    <property type="term" value="F:structural molecule activity"/>
    <property type="evidence" value="ECO:0007669"/>
    <property type="project" value="InterPro"/>
</dbReference>
<organism evidence="6">
    <name type="scientific">Peromfec virus RodF5_6</name>
    <dbReference type="NCBI Taxonomy" id="2929342"/>
    <lineage>
        <taxon>Viruses</taxon>
        <taxon>Monodnaviria</taxon>
        <taxon>Sangervirae</taxon>
        <taxon>Phixviricota</taxon>
        <taxon>Malgrandaviricetes</taxon>
        <taxon>Petitvirales</taxon>
        <taxon>Microviridae</taxon>
    </lineage>
</organism>
<evidence type="ECO:0000256" key="5">
    <source>
        <dbReference type="ARBA" id="ARBA00022844"/>
    </source>
</evidence>
<accession>A0A976N2I5</accession>
<evidence type="ECO:0000313" key="6">
    <source>
        <dbReference type="EMBL" id="UPW41867.1"/>
    </source>
</evidence>